<evidence type="ECO:0008006" key="4">
    <source>
        <dbReference type="Google" id="ProtNLM"/>
    </source>
</evidence>
<evidence type="ECO:0000313" key="3">
    <source>
        <dbReference type="Proteomes" id="UP000317010"/>
    </source>
</evidence>
<dbReference type="RefSeq" id="WP_144913026.1">
    <property type="nucleotide sequence ID" value="NZ_VLLI01000007.1"/>
</dbReference>
<organism evidence="2 3">
    <name type="scientific">Mucilaginibacter frigoritolerans</name>
    <dbReference type="NCBI Taxonomy" id="652788"/>
    <lineage>
        <taxon>Bacteria</taxon>
        <taxon>Pseudomonadati</taxon>
        <taxon>Bacteroidota</taxon>
        <taxon>Sphingobacteriia</taxon>
        <taxon>Sphingobacteriales</taxon>
        <taxon>Sphingobacteriaceae</taxon>
        <taxon>Mucilaginibacter</taxon>
    </lineage>
</organism>
<feature type="transmembrane region" description="Helical" evidence="1">
    <location>
        <begin position="354"/>
        <end position="372"/>
    </location>
</feature>
<dbReference type="EMBL" id="VLLI01000007">
    <property type="protein sequence ID" value="TWI99237.1"/>
    <property type="molecule type" value="Genomic_DNA"/>
</dbReference>
<dbReference type="AlphaFoldDB" id="A0A562U0E7"/>
<keyword evidence="1" id="KW-0472">Membrane</keyword>
<dbReference type="Proteomes" id="UP000317010">
    <property type="component" value="Unassembled WGS sequence"/>
</dbReference>
<evidence type="ECO:0000313" key="2">
    <source>
        <dbReference type="EMBL" id="TWI99237.1"/>
    </source>
</evidence>
<feature type="transmembrane region" description="Helical" evidence="1">
    <location>
        <begin position="128"/>
        <end position="145"/>
    </location>
</feature>
<gene>
    <name evidence="2" type="ORF">JN11_02554</name>
</gene>
<feature type="transmembrane region" description="Helical" evidence="1">
    <location>
        <begin position="324"/>
        <end position="342"/>
    </location>
</feature>
<feature type="transmembrane region" description="Helical" evidence="1">
    <location>
        <begin position="174"/>
        <end position="207"/>
    </location>
</feature>
<name>A0A562U0E7_9SPHI</name>
<keyword evidence="1" id="KW-0812">Transmembrane</keyword>
<keyword evidence="1" id="KW-1133">Transmembrane helix</keyword>
<comment type="caution">
    <text evidence="2">The sequence shown here is derived from an EMBL/GenBank/DDBJ whole genome shotgun (WGS) entry which is preliminary data.</text>
</comment>
<sequence length="527" mass="58542">MLKNSSYKVILTAIFITVLVMGVILFIIPPALFPDPANGLQVLRCMKLGSSFNTFVSPDQSDISQNYTEYLTWWSPGQYLVPYFFKLITGANMGRSIAITVTLAELLGLAGFYAFFKKIGFTPFVSSISLLFIASQQAFMVPFVYYNGGEILLFAFEGWFLYGCARLTKTDFKLLLFVLLSGWIGFFLKSSFLWIYAAGLVCVWIRLSSLRIGTIEWVKKGLWLAIPAVISFAVIYLGFISKGQSPTSSSNGIKITAETFSFPLASPILSGFSVDDLVHGLIFHTGKPVFNPASSIAVLLLLALLSLLLVFAVIKYVPNDSYKLFIGVFYVIALLFFGVVYLRRLSISYEARHFRIIGLLIIPGVVYLAGRFKGAFRIVFSLIFVGIAYTSFNYLIKGYEQNNLAAKGSTGIAQPNVDQAALNAILKLDKENSNALFVFISNDTGLEILHNRIITMPAIGDNLKIDIDDYKYAGFAGPLYLVLPESYNGPKEKLMMKSFPQYAGWNISMLSPNYVLYEAKLKRGAVK</sequence>
<accession>A0A562U0E7</accession>
<feature type="transmembrane region" description="Helical" evidence="1">
    <location>
        <begin position="378"/>
        <end position="396"/>
    </location>
</feature>
<feature type="transmembrane region" description="Helical" evidence="1">
    <location>
        <begin position="7"/>
        <end position="28"/>
    </location>
</feature>
<feature type="transmembrane region" description="Helical" evidence="1">
    <location>
        <begin position="222"/>
        <end position="240"/>
    </location>
</feature>
<feature type="transmembrane region" description="Helical" evidence="1">
    <location>
        <begin position="296"/>
        <end position="318"/>
    </location>
</feature>
<reference evidence="2 3" key="1">
    <citation type="submission" date="2019-07" db="EMBL/GenBank/DDBJ databases">
        <title>Genomic Encyclopedia of Archaeal and Bacterial Type Strains, Phase II (KMG-II): from individual species to whole genera.</title>
        <authorList>
            <person name="Goeker M."/>
        </authorList>
    </citation>
    <scope>NUCLEOTIDE SEQUENCE [LARGE SCALE GENOMIC DNA]</scope>
    <source>
        <strain evidence="2 3">ATCC BAA-1854</strain>
    </source>
</reference>
<keyword evidence="3" id="KW-1185">Reference proteome</keyword>
<proteinExistence type="predicted"/>
<feature type="transmembrane region" description="Helical" evidence="1">
    <location>
        <begin position="97"/>
        <end position="116"/>
    </location>
</feature>
<evidence type="ECO:0000256" key="1">
    <source>
        <dbReference type="SAM" id="Phobius"/>
    </source>
</evidence>
<protein>
    <recommendedName>
        <fullName evidence="4">Dolichyl-phosphate-mannose-protein mannosyltransferase</fullName>
    </recommendedName>
</protein>
<dbReference type="OrthoDB" id="796333at2"/>